<evidence type="ECO:0000313" key="3">
    <source>
        <dbReference type="Proteomes" id="UP000017861"/>
    </source>
</evidence>
<dbReference type="OrthoDB" id="247200at2759"/>
<accession>V5BC68</accession>
<reference evidence="2 3" key="1">
    <citation type="journal article" date="2014" name="Genome Announc.">
        <title>Trypanosoma cruzi Clone Dm28c Draft Genome Sequence.</title>
        <authorList>
            <person name="Grisard E.C."/>
            <person name="Teixeira S.M."/>
            <person name="de Almeida L.G."/>
            <person name="Stoco P.H."/>
            <person name="Gerber A.L."/>
            <person name="Talavera-Lopez C."/>
            <person name="Lima O.C."/>
            <person name="Andersson B."/>
            <person name="de Vasconcelos A.T."/>
        </authorList>
    </citation>
    <scope>NUCLEOTIDE SEQUENCE [LARGE SCALE GENOMIC DNA]</scope>
    <source>
        <strain evidence="2 3">Dm28c</strain>
    </source>
</reference>
<feature type="region of interest" description="Disordered" evidence="1">
    <location>
        <begin position="173"/>
        <end position="193"/>
    </location>
</feature>
<dbReference type="AlphaFoldDB" id="V5BC68"/>
<proteinExistence type="predicted"/>
<sequence length="371" mass="41795">MSDPGLFCGDSPLGTAAHLAKPRGLSHNTPPMSRICAETALKHWNIKRMFVAARREKEKAKSMQAHLDALLTEKSSREKELQAAIASLPAPHEIEALKTRLHAAREHKRSSAKKINDSDTYFTNVSAKTHGEYRGEARQNREYMELKRSTKVLKDEVSLLKLQLQELTGNVNKNDVHKDATDPPGGGKNGVKSPNVFKEILELKREKEMWNERIRNATAAWHMATKREARLTRLLETLKRKMSCTPQPSRNPAKSMKKKVKENPALVEVAADSFTPLNSVNFLPVSVSHQPGENSASESPTQTREMELSLRISLKGSHDQTPRVSFLGMDDGRDCGYLNEDKLTLQTGKLERERARMKLRIANMQKENFSI</sequence>
<dbReference type="VEuPathDB" id="TriTrypDB:TCDM_06313"/>
<dbReference type="EMBL" id="AYLP01000067">
    <property type="protein sequence ID" value="ESS65289.1"/>
    <property type="molecule type" value="Genomic_DNA"/>
</dbReference>
<organism evidence="2 3">
    <name type="scientific">Trypanosoma cruzi Dm28c</name>
    <dbReference type="NCBI Taxonomy" id="1416333"/>
    <lineage>
        <taxon>Eukaryota</taxon>
        <taxon>Discoba</taxon>
        <taxon>Euglenozoa</taxon>
        <taxon>Kinetoplastea</taxon>
        <taxon>Metakinetoplastina</taxon>
        <taxon>Trypanosomatida</taxon>
        <taxon>Trypanosomatidae</taxon>
        <taxon>Trypanosoma</taxon>
        <taxon>Schizotrypanum</taxon>
    </lineage>
</organism>
<dbReference type="Proteomes" id="UP000017861">
    <property type="component" value="Unassembled WGS sequence"/>
</dbReference>
<comment type="caution">
    <text evidence="2">The sequence shown here is derived from an EMBL/GenBank/DDBJ whole genome shotgun (WGS) entry which is preliminary data.</text>
</comment>
<evidence type="ECO:0000313" key="2">
    <source>
        <dbReference type="EMBL" id="ESS65289.1"/>
    </source>
</evidence>
<protein>
    <submittedName>
        <fullName evidence="2">Uncharacterized protein</fullName>
    </submittedName>
</protein>
<gene>
    <name evidence="2" type="ORF">TCDM_06313</name>
</gene>
<evidence type="ECO:0000256" key="1">
    <source>
        <dbReference type="SAM" id="MobiDB-lite"/>
    </source>
</evidence>
<name>V5BC68_TRYCR</name>